<sequence>MHKLLTQPSDDTRQPTTPAETDTNVQRIARRLALLAHEKRDISILTEGAKLPLVGRITAVDGAQGTLSIELIDLERPPEDTALARGSLTLEVRLPPTRQSSTEHLRFDEVQSLGLHRDPHRSVLLCTLPHSFFSSTKRGEMRVPLIQGLQAKAMITAYPEATAFTAELCNLSIGGCMVEAPLNECSDIRLDMTLPDITLEFPNGERVTLTARVIHLRQAARTHFASLGLEFDAPSPQAVQRLTYFLNEMESELAYRLGMHSKTAHSSPLFKGPGEAGRLTLTEPKDERDTLPLMYAMREVARRLHSALIALRNEETLARASLIDCADTIIHMLERKPHRCMYAACCLSDEPPLLQQAIRCAVQLGDLILREPTLVEHARHAILGALLHNLGKSLMIGETLPTLHEPLTPEQSDYLTHHRETLLARLEHEDWLDLTLIRRMIAVGAHNPDGRLEDTPEDNDQLRQILKLFNVIKRITVLLRPYTLEQANLTPLEAYKTIYRQAEIYDPDCVIRYVQRQGIYPIGSLIYFSRGFLAWVMSVDARGEPTKVHVIKNMNDSIGSLSTVLSRVDFDQMGEIACSIRPRDYGLDPS</sequence>
<evidence type="ECO:0000313" key="3">
    <source>
        <dbReference type="EMBL" id="MDR5895015.1"/>
    </source>
</evidence>
<accession>A0ABU1GT59</accession>
<gene>
    <name evidence="3" type="ORF">QC825_02855</name>
</gene>
<dbReference type="InterPro" id="IPR009875">
    <property type="entry name" value="PilZ_domain"/>
</dbReference>
<reference evidence="3 4" key="1">
    <citation type="submission" date="2023-04" db="EMBL/GenBank/DDBJ databases">
        <title>A long-awaited taxogenomic arrangement of the family Halomonadaceae.</title>
        <authorList>
            <person name="De La Haba R."/>
            <person name="Chuvochina M."/>
            <person name="Wittouck S."/>
            <person name="Arahal D.R."/>
            <person name="Sanchez-Porro C."/>
            <person name="Hugenholtz P."/>
            <person name="Ventosa A."/>
        </authorList>
    </citation>
    <scope>NUCLEOTIDE SEQUENCE [LARGE SCALE GENOMIC DNA]</scope>
    <source>
        <strain evidence="3 4">DSM 22428</strain>
    </source>
</reference>
<dbReference type="EMBL" id="JARWAO010000001">
    <property type="protein sequence ID" value="MDR5895015.1"/>
    <property type="molecule type" value="Genomic_DNA"/>
</dbReference>
<organism evidence="3 4">
    <name type="scientific">Larsenimonas suaedae</name>
    <dbReference type="NCBI Taxonomy" id="1851019"/>
    <lineage>
        <taxon>Bacteria</taxon>
        <taxon>Pseudomonadati</taxon>
        <taxon>Pseudomonadota</taxon>
        <taxon>Gammaproteobacteria</taxon>
        <taxon>Oceanospirillales</taxon>
        <taxon>Halomonadaceae</taxon>
        <taxon>Larsenimonas</taxon>
    </lineage>
</organism>
<proteinExistence type="predicted"/>
<dbReference type="Proteomes" id="UP001269375">
    <property type="component" value="Unassembled WGS sequence"/>
</dbReference>
<name>A0ABU1GT59_9GAMM</name>
<feature type="domain" description="PilZ" evidence="2">
    <location>
        <begin position="142"/>
        <end position="246"/>
    </location>
</feature>
<feature type="region of interest" description="Disordered" evidence="1">
    <location>
        <begin position="1"/>
        <end position="23"/>
    </location>
</feature>
<comment type="caution">
    <text evidence="3">The sequence shown here is derived from an EMBL/GenBank/DDBJ whole genome shotgun (WGS) entry which is preliminary data.</text>
</comment>
<dbReference type="Pfam" id="PF07238">
    <property type="entry name" value="PilZ"/>
    <property type="match status" value="1"/>
</dbReference>
<evidence type="ECO:0000313" key="4">
    <source>
        <dbReference type="Proteomes" id="UP001269375"/>
    </source>
</evidence>
<dbReference type="Gene3D" id="2.40.10.220">
    <property type="entry name" value="predicted glycosyltransferase like domains"/>
    <property type="match status" value="1"/>
</dbReference>
<protein>
    <submittedName>
        <fullName evidence="3">PilZ domain-containing protein</fullName>
    </submittedName>
</protein>
<keyword evidence="4" id="KW-1185">Reference proteome</keyword>
<evidence type="ECO:0000259" key="2">
    <source>
        <dbReference type="Pfam" id="PF07238"/>
    </source>
</evidence>
<dbReference type="RefSeq" id="WP_251592431.1">
    <property type="nucleotide sequence ID" value="NZ_JAMLJI010000002.1"/>
</dbReference>
<dbReference type="SUPFAM" id="SSF141371">
    <property type="entry name" value="PilZ domain-like"/>
    <property type="match status" value="1"/>
</dbReference>
<evidence type="ECO:0000256" key="1">
    <source>
        <dbReference type="SAM" id="MobiDB-lite"/>
    </source>
</evidence>